<dbReference type="RefSeq" id="WP_070203874.1">
    <property type="nucleotide sequence ID" value="NZ_LJGZ01000103.1"/>
</dbReference>
<dbReference type="EMBL" id="LJGZ01000103">
    <property type="protein sequence ID" value="OEV16330.1"/>
    <property type="molecule type" value="Genomic_DNA"/>
</dbReference>
<organism evidence="2 3">
    <name type="scientific">Streptomyces nanshensis</name>
    <dbReference type="NCBI Taxonomy" id="518642"/>
    <lineage>
        <taxon>Bacteria</taxon>
        <taxon>Bacillati</taxon>
        <taxon>Actinomycetota</taxon>
        <taxon>Actinomycetes</taxon>
        <taxon>Kitasatosporales</taxon>
        <taxon>Streptomycetaceae</taxon>
        <taxon>Streptomyces</taxon>
    </lineage>
</organism>
<keyword evidence="3" id="KW-1185">Reference proteome</keyword>
<dbReference type="AlphaFoldDB" id="A0A1E7LJC8"/>
<comment type="caution">
    <text evidence="2">The sequence shown here is derived from an EMBL/GenBank/DDBJ whole genome shotgun (WGS) entry which is preliminary data.</text>
</comment>
<reference evidence="2 3" key="1">
    <citation type="journal article" date="2016" name="Front. Microbiol.">
        <title>Comparative Genomics Analysis of Streptomyces Species Reveals Their Adaptation to the Marine Environment and Their Diversity at the Genomic Level.</title>
        <authorList>
            <person name="Tian X."/>
            <person name="Zhang Z."/>
            <person name="Yang T."/>
            <person name="Chen M."/>
            <person name="Li J."/>
            <person name="Chen F."/>
            <person name="Yang J."/>
            <person name="Li W."/>
            <person name="Zhang B."/>
            <person name="Zhang Z."/>
            <person name="Wu J."/>
            <person name="Zhang C."/>
            <person name="Long L."/>
            <person name="Xiao J."/>
        </authorList>
    </citation>
    <scope>NUCLEOTIDE SEQUENCE [LARGE SCALE GENOMIC DNA]</scope>
    <source>
        <strain evidence="2 3">SCSIO M10372</strain>
    </source>
</reference>
<evidence type="ECO:0000313" key="2">
    <source>
        <dbReference type="EMBL" id="OEV16330.1"/>
    </source>
</evidence>
<feature type="region of interest" description="Disordered" evidence="1">
    <location>
        <begin position="96"/>
        <end position="115"/>
    </location>
</feature>
<evidence type="ECO:0000313" key="3">
    <source>
        <dbReference type="Proteomes" id="UP000175971"/>
    </source>
</evidence>
<feature type="compositionally biased region" description="Acidic residues" evidence="1">
    <location>
        <begin position="96"/>
        <end position="111"/>
    </location>
</feature>
<gene>
    <name evidence="2" type="ORF">AN221_32495</name>
</gene>
<name>A0A1E7LJC8_9ACTN</name>
<dbReference type="Proteomes" id="UP000175971">
    <property type="component" value="Unassembled WGS sequence"/>
</dbReference>
<sequence>MNMPRPIADLICLTRDLVRHPRMVLLNRGHHRWTPAGLIAAAAVASAGTPVGHHVLAAAVLVAGPFWALDMLGALAHGLWQSGRIWSDLECQCCGDDPDDDPVPDEPEDDGGLAADVENWLKTQTTHR</sequence>
<protein>
    <submittedName>
        <fullName evidence="2">Uncharacterized protein</fullName>
    </submittedName>
</protein>
<evidence type="ECO:0000256" key="1">
    <source>
        <dbReference type="SAM" id="MobiDB-lite"/>
    </source>
</evidence>
<accession>A0A1E7LJC8</accession>
<dbReference type="OrthoDB" id="4199726at2"/>
<proteinExistence type="predicted"/>